<sequence length="191" mass="21487">MPTALHLTASRNSPLRQRIQRLARFLRGNNIQMLRSAAARSHPVPTAHTKPQAARYVRHIGLRLVESDPEDEDPDIPWNQSRSPFGPAMLYLWDTLASWGFQESREGLTLEISSYTLAGLSIYTNYMPKDGVNHYSKHLETGNLGQYDDVEPFGHTGPLWFTHIGQSTSMLSGAVLRQADSHTATSHTERH</sequence>
<protein>
    <submittedName>
        <fullName evidence="1">Uncharacterized protein</fullName>
    </submittedName>
</protein>
<dbReference type="AlphaFoldDB" id="A0AAJ0AFV2"/>
<evidence type="ECO:0000313" key="2">
    <source>
        <dbReference type="Proteomes" id="UP001224890"/>
    </source>
</evidence>
<gene>
    <name evidence="1" type="ORF">BDP55DRAFT_671178</name>
</gene>
<dbReference type="RefSeq" id="XP_060427147.1">
    <property type="nucleotide sequence ID" value="XM_060575442.1"/>
</dbReference>
<proteinExistence type="predicted"/>
<organism evidence="1 2">
    <name type="scientific">Colletotrichum godetiae</name>
    <dbReference type="NCBI Taxonomy" id="1209918"/>
    <lineage>
        <taxon>Eukaryota</taxon>
        <taxon>Fungi</taxon>
        <taxon>Dikarya</taxon>
        <taxon>Ascomycota</taxon>
        <taxon>Pezizomycotina</taxon>
        <taxon>Sordariomycetes</taxon>
        <taxon>Hypocreomycetidae</taxon>
        <taxon>Glomerellales</taxon>
        <taxon>Glomerellaceae</taxon>
        <taxon>Colletotrichum</taxon>
        <taxon>Colletotrichum acutatum species complex</taxon>
    </lineage>
</organism>
<reference evidence="1" key="1">
    <citation type="submission" date="2021-06" db="EMBL/GenBank/DDBJ databases">
        <title>Comparative genomics, transcriptomics and evolutionary studies reveal genomic signatures of adaptation to plant cell wall in hemibiotrophic fungi.</title>
        <authorList>
            <consortium name="DOE Joint Genome Institute"/>
            <person name="Baroncelli R."/>
            <person name="Diaz J.F."/>
            <person name="Benocci T."/>
            <person name="Peng M."/>
            <person name="Battaglia E."/>
            <person name="Haridas S."/>
            <person name="Andreopoulos W."/>
            <person name="Labutti K."/>
            <person name="Pangilinan J."/>
            <person name="Floch G.L."/>
            <person name="Makela M.R."/>
            <person name="Henrissat B."/>
            <person name="Grigoriev I.V."/>
            <person name="Crouch J.A."/>
            <person name="De Vries R.P."/>
            <person name="Sukno S.A."/>
            <person name="Thon M.R."/>
        </authorList>
    </citation>
    <scope>NUCLEOTIDE SEQUENCE</scope>
    <source>
        <strain evidence="1">CBS 193.32</strain>
    </source>
</reference>
<name>A0AAJ0AFV2_9PEZI</name>
<dbReference type="Proteomes" id="UP001224890">
    <property type="component" value="Unassembled WGS sequence"/>
</dbReference>
<comment type="caution">
    <text evidence="1">The sequence shown here is derived from an EMBL/GenBank/DDBJ whole genome shotgun (WGS) entry which is preliminary data.</text>
</comment>
<dbReference type="GeneID" id="85459968"/>
<evidence type="ECO:0000313" key="1">
    <source>
        <dbReference type="EMBL" id="KAK1673144.1"/>
    </source>
</evidence>
<dbReference type="EMBL" id="JAHMHR010000033">
    <property type="protein sequence ID" value="KAK1673144.1"/>
    <property type="molecule type" value="Genomic_DNA"/>
</dbReference>
<keyword evidence="2" id="KW-1185">Reference proteome</keyword>
<accession>A0AAJ0AFV2</accession>